<sequence>MIKQAHSLIQIPNELQFITAITRFQFRSSIHHFSAFQIRPLGNLTSTRSRNHRRRSPMAASAAGNPSSSSSSSSNPFIFSPDSPPRLALTPHQIKLCSEALEAFKEKLQMPDVINQEFARLQAQRITASDMKKNCSVALDNVNISKNRYTDVLPFDETRVVLDSCKDYRPSAKGYINASLISSSSSESLSKFIATQGPLPHTYEDFWEMVLQYKCPAILMLTRLIDNYKTVKCGDYFPAEDGSRDFGNLVVVSKWIKSSNSSLILRHLEVNHKESEERVAVLHIQYPEWPDHGVPNDTLAVREMLKRLYHLPPDLGPIVVHCSADPSELEWFKHWINTFSAIEPLLMNYKTLYLFHSRGSKRRINDRPYAGLGSCLIKSLLDLIFSALMKSAAVVPGGSFSRAAEYEHCSLWS</sequence>
<feature type="compositionally biased region" description="Low complexity" evidence="1">
    <location>
        <begin position="57"/>
        <end position="77"/>
    </location>
</feature>
<evidence type="ECO:0000259" key="2">
    <source>
        <dbReference type="PROSITE" id="PS50055"/>
    </source>
</evidence>
<keyword evidence="4" id="KW-1185">Reference proteome</keyword>
<name>A0AAV6N465_9ROSI</name>
<feature type="domain" description="Tyrosine-protein phosphatase" evidence="2">
    <location>
        <begin position="114"/>
        <end position="324"/>
    </location>
</feature>
<protein>
    <submittedName>
        <fullName evidence="3">Protein-tyrosine-phosphatase PTP1</fullName>
    </submittedName>
</protein>
<evidence type="ECO:0000256" key="1">
    <source>
        <dbReference type="SAM" id="MobiDB-lite"/>
    </source>
</evidence>
<organism evidence="3 4">
    <name type="scientific">Cucurbita argyrosperma subsp. sororia</name>
    <dbReference type="NCBI Taxonomy" id="37648"/>
    <lineage>
        <taxon>Eukaryota</taxon>
        <taxon>Viridiplantae</taxon>
        <taxon>Streptophyta</taxon>
        <taxon>Embryophyta</taxon>
        <taxon>Tracheophyta</taxon>
        <taxon>Spermatophyta</taxon>
        <taxon>Magnoliopsida</taxon>
        <taxon>eudicotyledons</taxon>
        <taxon>Gunneridae</taxon>
        <taxon>Pentapetalae</taxon>
        <taxon>rosids</taxon>
        <taxon>fabids</taxon>
        <taxon>Cucurbitales</taxon>
        <taxon>Cucurbitaceae</taxon>
        <taxon>Cucurbiteae</taxon>
        <taxon>Cucurbita</taxon>
    </lineage>
</organism>
<reference evidence="3 4" key="1">
    <citation type="journal article" date="2021" name="Hortic Res">
        <title>The domestication of Cucurbita argyrosperma as revealed by the genome of its wild relative.</title>
        <authorList>
            <person name="Barrera-Redondo J."/>
            <person name="Sanchez-de la Vega G."/>
            <person name="Aguirre-Liguori J.A."/>
            <person name="Castellanos-Morales G."/>
            <person name="Gutierrez-Guerrero Y.T."/>
            <person name="Aguirre-Dugua X."/>
            <person name="Aguirre-Planter E."/>
            <person name="Tenaillon M.I."/>
            <person name="Lira-Saade R."/>
            <person name="Eguiarte L.E."/>
        </authorList>
    </citation>
    <scope>NUCLEOTIDE SEQUENCE [LARGE SCALE GENOMIC DNA]</scope>
    <source>
        <strain evidence="3">JBR-2021</strain>
    </source>
</reference>
<evidence type="ECO:0000313" key="3">
    <source>
        <dbReference type="EMBL" id="KAG6592235.1"/>
    </source>
</evidence>
<accession>A0AAV6N465</accession>
<dbReference type="PANTHER" id="PTHR19134:SF449">
    <property type="entry name" value="TYROSINE-PROTEIN PHOSPHATASE 1"/>
    <property type="match status" value="1"/>
</dbReference>
<feature type="non-terminal residue" evidence="3">
    <location>
        <position position="1"/>
    </location>
</feature>
<dbReference type="InterPro" id="IPR000242">
    <property type="entry name" value="PTP_cat"/>
</dbReference>
<dbReference type="AlphaFoldDB" id="A0AAV6N465"/>
<evidence type="ECO:0000313" key="4">
    <source>
        <dbReference type="Proteomes" id="UP000685013"/>
    </source>
</evidence>
<dbReference type="PROSITE" id="PS50055">
    <property type="entry name" value="TYR_PHOSPHATASE_PTP"/>
    <property type="match status" value="1"/>
</dbReference>
<comment type="caution">
    <text evidence="3">The sequence shown here is derived from an EMBL/GenBank/DDBJ whole genome shotgun (WGS) entry which is preliminary data.</text>
</comment>
<dbReference type="InterPro" id="IPR050348">
    <property type="entry name" value="Protein-Tyr_Phosphatase"/>
</dbReference>
<dbReference type="GO" id="GO:0004725">
    <property type="term" value="F:protein tyrosine phosphatase activity"/>
    <property type="evidence" value="ECO:0007669"/>
    <property type="project" value="InterPro"/>
</dbReference>
<dbReference type="EMBL" id="JAGKQH010000009">
    <property type="protein sequence ID" value="KAG6592235.1"/>
    <property type="molecule type" value="Genomic_DNA"/>
</dbReference>
<gene>
    <name evidence="3" type="primary">PTP1</name>
    <name evidence="3" type="ORF">SDJN03_14581</name>
</gene>
<feature type="region of interest" description="Disordered" evidence="1">
    <location>
        <begin position="44"/>
        <end position="77"/>
    </location>
</feature>
<dbReference type="Proteomes" id="UP000685013">
    <property type="component" value="Chromosome 9"/>
</dbReference>
<dbReference type="Pfam" id="PF00102">
    <property type="entry name" value="Y_phosphatase"/>
    <property type="match status" value="1"/>
</dbReference>
<dbReference type="PANTHER" id="PTHR19134">
    <property type="entry name" value="RECEPTOR-TYPE TYROSINE-PROTEIN PHOSPHATASE"/>
    <property type="match status" value="1"/>
</dbReference>
<dbReference type="SMART" id="SM00194">
    <property type="entry name" value="PTPc"/>
    <property type="match status" value="1"/>
</dbReference>
<proteinExistence type="predicted"/>